<dbReference type="RefSeq" id="WP_222157602.1">
    <property type="nucleotide sequence ID" value="NZ_CP081864.1"/>
</dbReference>
<dbReference type="Pfam" id="PF05229">
    <property type="entry name" value="SCPU"/>
    <property type="match status" value="1"/>
</dbReference>
<dbReference type="PANTHER" id="PTHR37089:SF4">
    <property type="entry name" value="EXPORTED PROTEIN"/>
    <property type="match status" value="1"/>
</dbReference>
<keyword evidence="1" id="KW-0732">Signal</keyword>
<dbReference type="PROSITE" id="PS01054">
    <property type="entry name" value="TRANSALDOLASE_1"/>
    <property type="match status" value="1"/>
</dbReference>
<dbReference type="Proteomes" id="UP000825886">
    <property type="component" value="Chromosome"/>
</dbReference>
<evidence type="ECO:0000313" key="3">
    <source>
        <dbReference type="EMBL" id="QZN94480.1"/>
    </source>
</evidence>
<dbReference type="InterPro" id="IPR053167">
    <property type="entry name" value="Spore_coat_component"/>
</dbReference>
<feature type="signal peptide" evidence="1">
    <location>
        <begin position="1"/>
        <end position="25"/>
    </location>
</feature>
<evidence type="ECO:0000313" key="4">
    <source>
        <dbReference type="Proteomes" id="UP000825886"/>
    </source>
</evidence>
<dbReference type="PANTHER" id="PTHR37089">
    <property type="entry name" value="PROTEIN U-RELATED"/>
    <property type="match status" value="1"/>
</dbReference>
<organism evidence="3 4">
    <name type="scientific">Symbiopectobacterium purcellii</name>
    <dbReference type="NCBI Taxonomy" id="2871826"/>
    <lineage>
        <taxon>Bacteria</taxon>
        <taxon>Pseudomonadati</taxon>
        <taxon>Pseudomonadota</taxon>
        <taxon>Gammaproteobacteria</taxon>
        <taxon>Enterobacterales</taxon>
        <taxon>Enterobacteriaceae</taxon>
    </lineage>
</organism>
<protein>
    <submittedName>
        <fullName evidence="3">Spore coat U domain-containing protein</fullName>
    </submittedName>
</protein>
<dbReference type="InterPro" id="IPR007893">
    <property type="entry name" value="Spore_coat_U/FanG"/>
</dbReference>
<accession>A0ABX9AH56</accession>
<sequence length="142" mass="14433">MNKQKAALGTVPLLLMFLSTPSVNADISGNINVSLNITPTCLVSNVSSGVWGAMEFGTVSNLNADIPATVGTNGLSVVCSPNTVASLTLNAGANGTSSLRRLSNGATTNPTLITYRLYSDAGHNSEIVINTPITLPTGTGVA</sequence>
<evidence type="ECO:0000256" key="1">
    <source>
        <dbReference type="SAM" id="SignalP"/>
    </source>
</evidence>
<reference evidence="3 4" key="1">
    <citation type="submission" date="2021-08" db="EMBL/GenBank/DDBJ databases">
        <title>Culture and genomic analysis of Symbiopectobacterium purcellii sp. nov. gen. nov., isolated from the leafhopper Empoasca decipiens.</title>
        <authorList>
            <person name="Nadal-Jimenez P."/>
            <person name="Siozios S."/>
            <person name="Halliday N."/>
            <person name="Camara M."/>
            <person name="Hurst G.D.D."/>
        </authorList>
    </citation>
    <scope>NUCLEOTIDE SEQUENCE [LARGE SCALE GENOMIC DNA]</scope>
    <source>
        <strain evidence="3 4">SyEd1</strain>
    </source>
</reference>
<name>A0ABX9AH56_9ENTR</name>
<dbReference type="EMBL" id="CP081864">
    <property type="protein sequence ID" value="QZN94480.1"/>
    <property type="molecule type" value="Genomic_DNA"/>
</dbReference>
<evidence type="ECO:0000259" key="2">
    <source>
        <dbReference type="Pfam" id="PF05229"/>
    </source>
</evidence>
<dbReference type="InterPro" id="IPR018225">
    <property type="entry name" value="Transaldolase_AS"/>
</dbReference>
<feature type="domain" description="Spore coat protein U/FanG" evidence="2">
    <location>
        <begin position="29"/>
        <end position="137"/>
    </location>
</feature>
<gene>
    <name evidence="3" type="ORF">K6K13_14260</name>
</gene>
<proteinExistence type="predicted"/>
<feature type="chain" id="PRO_5047271040" evidence="1">
    <location>
        <begin position="26"/>
        <end position="142"/>
    </location>
</feature>
<keyword evidence="4" id="KW-1185">Reference proteome</keyword>